<dbReference type="AlphaFoldDB" id="A0A5Q0GV34"/>
<protein>
    <submittedName>
        <fullName evidence="2">Uncharacterized protein</fullName>
    </submittedName>
</protein>
<reference evidence="3" key="1">
    <citation type="journal article" date="2021" name="Curr. Microbiol.">
        <title>Complete genome of nocamycin-producing strain Saccharothrix syringae NRRL B-16468 reveals the biosynthetic potential for secondary metabolites.</title>
        <authorList>
            <person name="Mo X."/>
            <person name="Yang S."/>
        </authorList>
    </citation>
    <scope>NUCLEOTIDE SEQUENCE [LARGE SCALE GENOMIC DNA]</scope>
    <source>
        <strain evidence="3">ATCC 51364 / DSM 43886 / JCM 6844 / KCTC 9398 / NBRC 14523 / NRRL B-16468 / INA 2240</strain>
    </source>
</reference>
<proteinExistence type="predicted"/>
<keyword evidence="3" id="KW-1185">Reference proteome</keyword>
<evidence type="ECO:0000256" key="1">
    <source>
        <dbReference type="SAM" id="MobiDB-lite"/>
    </source>
</evidence>
<name>A0A5Q0GV34_SACSY</name>
<organism evidence="2 3">
    <name type="scientific">Saccharothrix syringae</name>
    <name type="common">Nocardiopsis syringae</name>
    <dbReference type="NCBI Taxonomy" id="103733"/>
    <lineage>
        <taxon>Bacteria</taxon>
        <taxon>Bacillati</taxon>
        <taxon>Actinomycetota</taxon>
        <taxon>Actinomycetes</taxon>
        <taxon>Pseudonocardiales</taxon>
        <taxon>Pseudonocardiaceae</taxon>
        <taxon>Saccharothrix</taxon>
    </lineage>
</organism>
<accession>A0A5Q0GV34</accession>
<feature type="region of interest" description="Disordered" evidence="1">
    <location>
        <begin position="1"/>
        <end position="20"/>
    </location>
</feature>
<sequence length="77" mass="7440">MAVVPGDPDEGDPCSESGFTDFERLGLNVENRSAGRVGGVHGPGTGRGRCGGRAGVGGLGGAGFGDPAGATAQARRG</sequence>
<evidence type="ECO:0000313" key="2">
    <source>
        <dbReference type="EMBL" id="QFZ17781.1"/>
    </source>
</evidence>
<dbReference type="EMBL" id="CP034550">
    <property type="protein sequence ID" value="QFZ17781.1"/>
    <property type="molecule type" value="Genomic_DNA"/>
</dbReference>
<gene>
    <name evidence="2" type="ORF">EKG83_10080</name>
</gene>
<dbReference type="KEGG" id="ssyi:EKG83_10080"/>
<dbReference type="Proteomes" id="UP000325787">
    <property type="component" value="Chromosome"/>
</dbReference>
<evidence type="ECO:0000313" key="3">
    <source>
        <dbReference type="Proteomes" id="UP000325787"/>
    </source>
</evidence>